<dbReference type="InterPro" id="IPR044106">
    <property type="entry name" value="PX_Snx41/Atg20"/>
</dbReference>
<reference evidence="12" key="1">
    <citation type="submission" date="2016-05" db="EMBL/GenBank/DDBJ databases">
        <title>Comparative genomics of biotechnologically important yeasts.</title>
        <authorList>
            <consortium name="DOE Joint Genome Institute"/>
            <person name="Riley R."/>
            <person name="Haridas S."/>
            <person name="Wolfe K.H."/>
            <person name="Lopes M.R."/>
            <person name="Hittinger C.T."/>
            <person name="Goker M."/>
            <person name="Salamov A."/>
            <person name="Wisecaver J."/>
            <person name="Long T.M."/>
            <person name="Aerts A.L."/>
            <person name="Barry K."/>
            <person name="Choi C."/>
            <person name="Clum A."/>
            <person name="Coughlan A.Y."/>
            <person name="Deshpande S."/>
            <person name="Douglass A.P."/>
            <person name="Hanson S.J."/>
            <person name="Klenk H.-P."/>
            <person name="Labutti K."/>
            <person name="Lapidus A."/>
            <person name="Lindquist E."/>
            <person name="Lipzen A."/>
            <person name="Meier-Kolthoff J.P."/>
            <person name="Ohm R.A."/>
            <person name="Otillar R.P."/>
            <person name="Pangilinan J."/>
            <person name="Peng Y."/>
            <person name="Rokas A."/>
            <person name="Rosa C.A."/>
            <person name="Scheuner C."/>
            <person name="Sibirny A.A."/>
            <person name="Slot J.C."/>
            <person name="Stielow J.B."/>
            <person name="Sun H."/>
            <person name="Kurtzman C.P."/>
            <person name="Blackwell M."/>
            <person name="Grigoriev I.V."/>
            <person name="Jeffries T.W."/>
        </authorList>
    </citation>
    <scope>NUCLEOTIDE SEQUENCE [LARGE SCALE GENOMIC DNA]</scope>
    <source>
        <strain evidence="12">NRRL Y-12698</strain>
    </source>
</reference>
<keyword evidence="12" id="KW-1185">Reference proteome</keyword>
<keyword evidence="7" id="KW-0446">Lipid-binding</keyword>
<feature type="region of interest" description="Disordered" evidence="9">
    <location>
        <begin position="1"/>
        <end position="59"/>
    </location>
</feature>
<evidence type="ECO:0000256" key="3">
    <source>
        <dbReference type="ARBA" id="ARBA00022448"/>
    </source>
</evidence>
<evidence type="ECO:0000256" key="5">
    <source>
        <dbReference type="ARBA" id="ARBA00022927"/>
    </source>
</evidence>
<feature type="compositionally biased region" description="Polar residues" evidence="9">
    <location>
        <begin position="41"/>
        <end position="52"/>
    </location>
</feature>
<evidence type="ECO:0000256" key="8">
    <source>
        <dbReference type="ARBA" id="ARBA00023136"/>
    </source>
</evidence>
<dbReference type="RefSeq" id="XP_018986009.1">
    <property type="nucleotide sequence ID" value="XM_019132615.1"/>
</dbReference>
<dbReference type="OrthoDB" id="289314at2759"/>
<dbReference type="InterPro" id="IPR001683">
    <property type="entry name" value="PX_dom"/>
</dbReference>
<dbReference type="AlphaFoldDB" id="A0A1E3QSL7"/>
<name>A0A1E3QSL7_9ASCO</name>
<comment type="similarity">
    <text evidence="2">Belongs to the sorting nexin family.</text>
</comment>
<proteinExistence type="inferred from homology"/>
<keyword evidence="3" id="KW-0813">Transport</keyword>
<evidence type="ECO:0000256" key="9">
    <source>
        <dbReference type="SAM" id="MobiDB-lite"/>
    </source>
</evidence>
<dbReference type="GO" id="GO:0005829">
    <property type="term" value="C:cytosol"/>
    <property type="evidence" value="ECO:0007669"/>
    <property type="project" value="GOC"/>
</dbReference>
<protein>
    <recommendedName>
        <fullName evidence="10">PX domain-containing protein</fullName>
    </recommendedName>
</protein>
<evidence type="ECO:0000313" key="11">
    <source>
        <dbReference type="EMBL" id="ODQ80681.1"/>
    </source>
</evidence>
<comment type="subcellular location">
    <subcellularLocation>
        <location evidence="1">Endosome membrane</location>
        <topology evidence="1">Peripheral membrane protein</topology>
    </subcellularLocation>
</comment>
<dbReference type="STRING" id="984486.A0A1E3QSL7"/>
<evidence type="ECO:0000256" key="2">
    <source>
        <dbReference type="ARBA" id="ARBA00010883"/>
    </source>
</evidence>
<evidence type="ECO:0000259" key="10">
    <source>
        <dbReference type="PROSITE" id="PS50195"/>
    </source>
</evidence>
<accession>A0A1E3QSL7</accession>
<keyword evidence="6" id="KW-0072">Autophagy</keyword>
<dbReference type="GO" id="GO:0035091">
    <property type="term" value="F:phosphatidylinositol binding"/>
    <property type="evidence" value="ECO:0007669"/>
    <property type="project" value="InterPro"/>
</dbReference>
<evidence type="ECO:0000256" key="7">
    <source>
        <dbReference type="ARBA" id="ARBA00023121"/>
    </source>
</evidence>
<dbReference type="InterPro" id="IPR027267">
    <property type="entry name" value="AH/BAR_dom_sf"/>
</dbReference>
<gene>
    <name evidence="11" type="ORF">BABINDRAFT_7388</name>
</gene>
<dbReference type="SMART" id="SM00312">
    <property type="entry name" value="PX"/>
    <property type="match status" value="1"/>
</dbReference>
<dbReference type="GO" id="GO:0006914">
    <property type="term" value="P:autophagy"/>
    <property type="evidence" value="ECO:0007669"/>
    <property type="project" value="UniProtKB-KW"/>
</dbReference>
<keyword evidence="8" id="KW-0472">Membrane</keyword>
<dbReference type="PANTHER" id="PTHR46979">
    <property type="entry name" value="SORTING NEXIN-41"/>
    <property type="match status" value="1"/>
</dbReference>
<dbReference type="Proteomes" id="UP000094336">
    <property type="component" value="Unassembled WGS sequence"/>
</dbReference>
<evidence type="ECO:0000256" key="1">
    <source>
        <dbReference type="ARBA" id="ARBA00004481"/>
    </source>
</evidence>
<dbReference type="Pfam" id="PF00787">
    <property type="entry name" value="PX"/>
    <property type="match status" value="1"/>
</dbReference>
<sequence length="538" mass="61294">MSFDEDNSPFGAGVPSDVYQTSIREPVSLEVPEDVNPEAVQPNTSIENESPVNTPPNGPPLADWSSGISIIEAGKSTEGASRGYIAYTIKLGENTVRRRYSEFESLRSILSQIFPLLLIPPIPGKSFNLKLLATPPPNGVDTETKLVEQRKKMLQLFLKECLKMEQVRDTQVFHRFLDPNSNFNEDLRTGEITDLPLNPLCSNPFNGLDTYKNILYSYLPPEVHTTSMDLESLHLQQEDNTKQTSLYEYISLYTHIISSADLSFSHDFDKANKKVSTTARKLTDYYTQCGNSFNSFSLSEPGTELSLLLERIGTSYDQVYLIEEGFIEFIEKRFNDYWKFYLQCFGTIRDVLAFRELKGRQCEYIRSSLASKETAWQAFQKSDDESQRLTQAIRKSEGVASKHRLLLEPSLDVRFVPITVPNPPSKKKGAFSYSLSAFSKLKSTIADVITLQPELSREEQTAQLQTQINVLRQCLILAESDISKMDEFINEQFHLYHDEKLVFMRGLLREYCRHLVEVNEKCAEVWLETKAEIEGLGL</sequence>
<keyword evidence="5" id="KW-0653">Protein transport</keyword>
<dbReference type="Gene3D" id="1.20.1270.60">
    <property type="entry name" value="Arfaptin homology (AH) domain/BAR domain"/>
    <property type="match status" value="1"/>
</dbReference>
<dbReference type="InterPro" id="IPR036871">
    <property type="entry name" value="PX_dom_sf"/>
</dbReference>
<keyword evidence="4" id="KW-0967">Endosome</keyword>
<dbReference type="InterPro" id="IPR051079">
    <property type="entry name" value="Sorting_Nexin_Autophagy"/>
</dbReference>
<evidence type="ECO:0000256" key="6">
    <source>
        <dbReference type="ARBA" id="ARBA00023006"/>
    </source>
</evidence>
<dbReference type="SUPFAM" id="SSF64268">
    <property type="entry name" value="PX domain"/>
    <property type="match status" value="1"/>
</dbReference>
<dbReference type="CDD" id="cd06867">
    <property type="entry name" value="PX_SNX41_42"/>
    <property type="match status" value="1"/>
</dbReference>
<dbReference type="EMBL" id="KV454429">
    <property type="protein sequence ID" value="ODQ80681.1"/>
    <property type="molecule type" value="Genomic_DNA"/>
</dbReference>
<dbReference type="GO" id="GO:0042147">
    <property type="term" value="P:retrograde transport, endosome to Golgi"/>
    <property type="evidence" value="ECO:0007669"/>
    <property type="project" value="InterPro"/>
</dbReference>
<evidence type="ECO:0000256" key="4">
    <source>
        <dbReference type="ARBA" id="ARBA00022753"/>
    </source>
</evidence>
<dbReference type="Gene3D" id="3.30.1520.10">
    <property type="entry name" value="Phox-like domain"/>
    <property type="match status" value="1"/>
</dbReference>
<dbReference type="PANTHER" id="PTHR46979:SF2">
    <property type="entry name" value="SORTING NEXIN-41"/>
    <property type="match status" value="1"/>
</dbReference>
<feature type="domain" description="PX" evidence="10">
    <location>
        <begin position="65"/>
        <end position="184"/>
    </location>
</feature>
<dbReference type="PROSITE" id="PS50195">
    <property type="entry name" value="PX"/>
    <property type="match status" value="1"/>
</dbReference>
<dbReference type="GO" id="GO:0010008">
    <property type="term" value="C:endosome membrane"/>
    <property type="evidence" value="ECO:0007669"/>
    <property type="project" value="UniProtKB-SubCell"/>
</dbReference>
<dbReference type="GO" id="GO:0015031">
    <property type="term" value="P:protein transport"/>
    <property type="evidence" value="ECO:0007669"/>
    <property type="project" value="UniProtKB-KW"/>
</dbReference>
<dbReference type="GeneID" id="30150468"/>
<organism evidence="11 12">
    <name type="scientific">Babjeviella inositovora NRRL Y-12698</name>
    <dbReference type="NCBI Taxonomy" id="984486"/>
    <lineage>
        <taxon>Eukaryota</taxon>
        <taxon>Fungi</taxon>
        <taxon>Dikarya</taxon>
        <taxon>Ascomycota</taxon>
        <taxon>Saccharomycotina</taxon>
        <taxon>Pichiomycetes</taxon>
        <taxon>Serinales incertae sedis</taxon>
        <taxon>Babjeviella</taxon>
    </lineage>
</organism>
<evidence type="ECO:0000313" key="12">
    <source>
        <dbReference type="Proteomes" id="UP000094336"/>
    </source>
</evidence>